<proteinExistence type="predicted"/>
<protein>
    <submittedName>
        <fullName evidence="1">Uncharacterized protein</fullName>
    </submittedName>
</protein>
<name>A0A7V1LND9_CALAY</name>
<dbReference type="Proteomes" id="UP000886005">
    <property type="component" value="Unassembled WGS sequence"/>
</dbReference>
<dbReference type="AlphaFoldDB" id="A0A7V1LND9"/>
<organism evidence="1">
    <name type="scientific">Caldithrix abyssi</name>
    <dbReference type="NCBI Taxonomy" id="187145"/>
    <lineage>
        <taxon>Bacteria</taxon>
        <taxon>Pseudomonadati</taxon>
        <taxon>Calditrichota</taxon>
        <taxon>Calditrichia</taxon>
        <taxon>Calditrichales</taxon>
        <taxon>Calditrichaceae</taxon>
        <taxon>Caldithrix</taxon>
    </lineage>
</organism>
<accession>A0A7V1LND9</accession>
<gene>
    <name evidence="1" type="ORF">ENJ10_10670</name>
</gene>
<reference evidence="1" key="1">
    <citation type="journal article" date="2020" name="mSystems">
        <title>Genome- and Community-Level Interaction Insights into Carbon Utilization and Element Cycling Functions of Hydrothermarchaeota in Hydrothermal Sediment.</title>
        <authorList>
            <person name="Zhou Z."/>
            <person name="Liu Y."/>
            <person name="Xu W."/>
            <person name="Pan J."/>
            <person name="Luo Z.H."/>
            <person name="Li M."/>
        </authorList>
    </citation>
    <scope>NUCLEOTIDE SEQUENCE [LARGE SCALE GENOMIC DNA]</scope>
    <source>
        <strain evidence="1">HyVt-456</strain>
    </source>
</reference>
<dbReference type="EMBL" id="DRLD01000296">
    <property type="protein sequence ID" value="HED11141.1"/>
    <property type="molecule type" value="Genomic_DNA"/>
</dbReference>
<sequence>MSRRQSHTSFVVLLVLLATGLFGNWHNHAYSPKEPVTCPAAFLSLSHLADNPENSAQQPPVFFRLECILSNTPQVFNGQFFLSPSSGRSPPVIISSAAI</sequence>
<comment type="caution">
    <text evidence="1">The sequence shown here is derived from an EMBL/GenBank/DDBJ whole genome shotgun (WGS) entry which is preliminary data.</text>
</comment>
<evidence type="ECO:0000313" key="1">
    <source>
        <dbReference type="EMBL" id="HED11141.1"/>
    </source>
</evidence>